<dbReference type="CDD" id="cd08704">
    <property type="entry name" value="Met_tRNA_FMT_C"/>
    <property type="match status" value="1"/>
</dbReference>
<evidence type="ECO:0000256" key="5">
    <source>
        <dbReference type="ARBA" id="ARBA00022679"/>
    </source>
</evidence>
<evidence type="ECO:0000313" key="12">
    <source>
        <dbReference type="Proteomes" id="UP000294746"/>
    </source>
</evidence>
<evidence type="ECO:0000256" key="2">
    <source>
        <dbReference type="ARBA" id="ARBA00010699"/>
    </source>
</evidence>
<comment type="similarity">
    <text evidence="2 8">Belongs to the Fmt family.</text>
</comment>
<comment type="catalytic activity">
    <reaction evidence="7 8">
        <text>L-methionyl-tRNA(fMet) + (6R)-10-formyltetrahydrofolate = N-formyl-L-methionyl-tRNA(fMet) + (6S)-5,6,7,8-tetrahydrofolate + H(+)</text>
        <dbReference type="Rhea" id="RHEA:24380"/>
        <dbReference type="Rhea" id="RHEA-COMP:9952"/>
        <dbReference type="Rhea" id="RHEA-COMP:9953"/>
        <dbReference type="ChEBI" id="CHEBI:15378"/>
        <dbReference type="ChEBI" id="CHEBI:57453"/>
        <dbReference type="ChEBI" id="CHEBI:78530"/>
        <dbReference type="ChEBI" id="CHEBI:78844"/>
        <dbReference type="ChEBI" id="CHEBI:195366"/>
        <dbReference type="EC" id="2.1.2.9"/>
    </reaction>
</comment>
<dbReference type="PROSITE" id="PS00373">
    <property type="entry name" value="GART"/>
    <property type="match status" value="1"/>
</dbReference>
<evidence type="ECO:0000259" key="9">
    <source>
        <dbReference type="Pfam" id="PF00551"/>
    </source>
</evidence>
<comment type="caution">
    <text evidence="11">The sequence shown here is derived from an EMBL/GenBank/DDBJ whole genome shotgun (WGS) entry which is preliminary data.</text>
</comment>
<dbReference type="SUPFAM" id="SSF50486">
    <property type="entry name" value="FMT C-terminal domain-like"/>
    <property type="match status" value="1"/>
</dbReference>
<keyword evidence="12" id="KW-1185">Reference proteome</keyword>
<dbReference type="Pfam" id="PF02911">
    <property type="entry name" value="Formyl_trans_C"/>
    <property type="match status" value="1"/>
</dbReference>
<evidence type="ECO:0000256" key="3">
    <source>
        <dbReference type="ARBA" id="ARBA00012261"/>
    </source>
</evidence>
<dbReference type="Proteomes" id="UP000294746">
    <property type="component" value="Unassembled WGS sequence"/>
</dbReference>
<dbReference type="NCBIfam" id="TIGR00460">
    <property type="entry name" value="fmt"/>
    <property type="match status" value="1"/>
</dbReference>
<dbReference type="EC" id="2.1.2.9" evidence="3 8"/>
<dbReference type="InterPro" id="IPR005793">
    <property type="entry name" value="Formyl_trans_C"/>
</dbReference>
<dbReference type="GO" id="GO:0005829">
    <property type="term" value="C:cytosol"/>
    <property type="evidence" value="ECO:0007669"/>
    <property type="project" value="TreeGrafter"/>
</dbReference>
<evidence type="ECO:0000313" key="11">
    <source>
        <dbReference type="EMBL" id="TCP69778.1"/>
    </source>
</evidence>
<accession>A0A4R2SB30</accession>
<dbReference type="PANTHER" id="PTHR11138:SF5">
    <property type="entry name" value="METHIONYL-TRNA FORMYLTRANSFERASE, MITOCHONDRIAL"/>
    <property type="match status" value="1"/>
</dbReference>
<dbReference type="InterPro" id="IPR037022">
    <property type="entry name" value="Formyl_trans_C_sf"/>
</dbReference>
<dbReference type="InterPro" id="IPR011034">
    <property type="entry name" value="Formyl_transferase-like_C_sf"/>
</dbReference>
<dbReference type="InterPro" id="IPR001555">
    <property type="entry name" value="GART_AS"/>
</dbReference>
<dbReference type="PANTHER" id="PTHR11138">
    <property type="entry name" value="METHIONYL-TRNA FORMYLTRANSFERASE"/>
    <property type="match status" value="1"/>
</dbReference>
<reference evidence="11 12" key="1">
    <citation type="submission" date="2019-03" db="EMBL/GenBank/DDBJ databases">
        <title>Genomic Encyclopedia of Type Strains, Phase IV (KMG-IV): sequencing the most valuable type-strain genomes for metagenomic binning, comparative biology and taxonomic classification.</title>
        <authorList>
            <person name="Goeker M."/>
        </authorList>
    </citation>
    <scope>NUCLEOTIDE SEQUENCE [LARGE SCALE GENOMIC DNA]</scope>
    <source>
        <strain evidence="11 12">DSM 46831</strain>
    </source>
</reference>
<gene>
    <name evidence="8" type="primary">fmt</name>
    <name evidence="11" type="ORF">EDD57_10694</name>
</gene>
<comment type="function">
    <text evidence="1 8">Attaches a formyl group to the free amino group of methionyl-tRNA(fMet). The formyl group appears to play a dual role in the initiator identity of N-formylmethionyl-tRNA by promoting its recognition by IF2 and preventing the misappropriation of this tRNA by the elongation apparatus.</text>
</comment>
<evidence type="ECO:0000256" key="7">
    <source>
        <dbReference type="ARBA" id="ARBA00048558"/>
    </source>
</evidence>
<protein>
    <recommendedName>
        <fullName evidence="4 8">Methionyl-tRNA formyltransferase</fullName>
        <ecNumber evidence="3 8">2.1.2.9</ecNumber>
    </recommendedName>
</protein>
<dbReference type="GO" id="GO:0004479">
    <property type="term" value="F:methionyl-tRNA formyltransferase activity"/>
    <property type="evidence" value="ECO:0007669"/>
    <property type="project" value="UniProtKB-UniRule"/>
</dbReference>
<sequence length="317" mass="35025">MNIAKDTRIVFMGTPDFAVPVLHMLVEEGYQIIQVVTQPDRPKGRKRELTPPPVKVAAQELGLPVYQPEKVRIPEEMQPIVDLNPDLIITAAFGQILPKALLDVPVHGCINVHASLLPKYRGGAPIHQSIIDGEKMTGVTIMYMVEALDAGDMIAQGSIPIMQEDHVGTMFEKLSIVGADLLKKILPAFLRGEIQAVPQDARQVTFAPNIKREQEILDWNRTAVQLYNQVRGMHPWPVAFTLWNGQPMKVWWADPLADEKTDQAPGTIVALQKDGIVVATGDGCLKLTDVQPSGKKRLTAEQLINGRQIHVGDRLGE</sequence>
<evidence type="ECO:0000259" key="10">
    <source>
        <dbReference type="Pfam" id="PF02911"/>
    </source>
</evidence>
<keyword evidence="5 8" id="KW-0808">Transferase</keyword>
<dbReference type="CDD" id="cd08646">
    <property type="entry name" value="FMT_core_Met-tRNA-FMT_N"/>
    <property type="match status" value="1"/>
</dbReference>
<feature type="domain" description="Formyl transferase N-terminal" evidence="9">
    <location>
        <begin position="8"/>
        <end position="179"/>
    </location>
</feature>
<dbReference type="SUPFAM" id="SSF53328">
    <property type="entry name" value="Formyltransferase"/>
    <property type="match status" value="1"/>
</dbReference>
<dbReference type="HAMAP" id="MF_00182">
    <property type="entry name" value="Formyl_trans"/>
    <property type="match status" value="1"/>
</dbReference>
<dbReference type="InterPro" id="IPR044135">
    <property type="entry name" value="Met-tRNA-FMT_C"/>
</dbReference>
<dbReference type="FunFam" id="3.40.50.170:FF:000004">
    <property type="entry name" value="Methionyl-tRNA formyltransferase"/>
    <property type="match status" value="1"/>
</dbReference>
<dbReference type="InterPro" id="IPR005794">
    <property type="entry name" value="Fmt"/>
</dbReference>
<evidence type="ECO:0000256" key="8">
    <source>
        <dbReference type="HAMAP-Rule" id="MF_00182"/>
    </source>
</evidence>
<feature type="binding site" evidence="8">
    <location>
        <begin position="115"/>
        <end position="118"/>
    </location>
    <ligand>
        <name>(6S)-5,6,7,8-tetrahydrofolate</name>
        <dbReference type="ChEBI" id="CHEBI:57453"/>
    </ligand>
</feature>
<dbReference type="AlphaFoldDB" id="A0A4R2SB30"/>
<dbReference type="EMBL" id="SLXV01000006">
    <property type="protein sequence ID" value="TCP69778.1"/>
    <property type="molecule type" value="Genomic_DNA"/>
</dbReference>
<dbReference type="Gene3D" id="3.10.25.10">
    <property type="entry name" value="Formyl transferase, C-terminal domain"/>
    <property type="match status" value="1"/>
</dbReference>
<dbReference type="InterPro" id="IPR036477">
    <property type="entry name" value="Formyl_transf_N_sf"/>
</dbReference>
<dbReference type="RefSeq" id="WP_131848112.1">
    <property type="nucleotide sequence ID" value="NZ_SLXV01000006.1"/>
</dbReference>
<proteinExistence type="inferred from homology"/>
<keyword evidence="6 8" id="KW-0648">Protein biosynthesis</keyword>
<dbReference type="InterPro" id="IPR002376">
    <property type="entry name" value="Formyl_transf_N"/>
</dbReference>
<dbReference type="Pfam" id="PF00551">
    <property type="entry name" value="Formyl_trans_N"/>
    <property type="match status" value="1"/>
</dbReference>
<evidence type="ECO:0000256" key="6">
    <source>
        <dbReference type="ARBA" id="ARBA00022917"/>
    </source>
</evidence>
<evidence type="ECO:0000256" key="4">
    <source>
        <dbReference type="ARBA" id="ARBA00016014"/>
    </source>
</evidence>
<feature type="domain" description="Formyl transferase C-terminal" evidence="10">
    <location>
        <begin position="209"/>
        <end position="307"/>
    </location>
</feature>
<organism evidence="11 12">
    <name type="scientific">Baia soyae</name>
    <dbReference type="NCBI Taxonomy" id="1544746"/>
    <lineage>
        <taxon>Bacteria</taxon>
        <taxon>Bacillati</taxon>
        <taxon>Bacillota</taxon>
        <taxon>Bacilli</taxon>
        <taxon>Bacillales</taxon>
        <taxon>Thermoactinomycetaceae</taxon>
        <taxon>Baia</taxon>
    </lineage>
</organism>
<dbReference type="FunFam" id="3.40.50.12230:FF:000001">
    <property type="entry name" value="Methionyl-tRNA formyltransferase"/>
    <property type="match status" value="1"/>
</dbReference>
<dbReference type="InterPro" id="IPR041711">
    <property type="entry name" value="Met-tRNA-FMT_N"/>
</dbReference>
<name>A0A4R2SB30_9BACL</name>
<dbReference type="Gene3D" id="3.40.50.170">
    <property type="entry name" value="Formyl transferase, N-terminal domain"/>
    <property type="match status" value="1"/>
</dbReference>
<evidence type="ECO:0000256" key="1">
    <source>
        <dbReference type="ARBA" id="ARBA00002606"/>
    </source>
</evidence>
<dbReference type="OrthoDB" id="9802815at2"/>